<comment type="cofactor">
    <cofactor evidence="9">
        <name>[2Fe-2S] cluster</name>
        <dbReference type="ChEBI" id="CHEBI:190135"/>
    </cofactor>
</comment>
<dbReference type="AlphaFoldDB" id="A0A6C0X6Q3"/>
<keyword evidence="7" id="KW-0411">Iron-sulfur</keyword>
<dbReference type="Gene3D" id="3.30.70.20">
    <property type="match status" value="1"/>
</dbReference>
<evidence type="ECO:0000256" key="4">
    <source>
        <dbReference type="ARBA" id="ARBA00022723"/>
    </source>
</evidence>
<evidence type="ECO:0000259" key="10">
    <source>
        <dbReference type="PROSITE" id="PS51669"/>
    </source>
</evidence>
<dbReference type="Gene3D" id="3.40.50.740">
    <property type="match status" value="1"/>
</dbReference>
<comment type="similarity">
    <text evidence="2">Belongs to the complex I 75 kDa subunit family.</text>
</comment>
<comment type="cofactor">
    <cofactor evidence="1">
        <name>[4Fe-4S] cluster</name>
        <dbReference type="ChEBI" id="CHEBI:49883"/>
    </cofactor>
</comment>
<dbReference type="Pfam" id="PF22117">
    <property type="entry name" value="Fer4_Nqo3"/>
    <property type="match status" value="1"/>
</dbReference>
<dbReference type="InterPro" id="IPR000283">
    <property type="entry name" value="NADH_UbQ_OxRdtase_75kDa_su_CS"/>
</dbReference>
<reference evidence="12" key="2">
    <citation type="journal article" date="2019" name="Mitochondrial DNA Part B Resour">
        <title>The complete mitochondrial genome of a marine microalgae Cryptophyceae sp. CCMP2293.</title>
        <authorList>
            <person name="Hu S."/>
            <person name="Xu Y."/>
            <person name="Xu B."/>
            <person name="Li F."/>
        </authorList>
    </citation>
    <scope>NUCLEOTIDE SEQUENCE</scope>
</reference>
<dbReference type="GO" id="GO:0008137">
    <property type="term" value="F:NADH dehydrogenase (ubiquinone) activity"/>
    <property type="evidence" value="ECO:0007669"/>
    <property type="project" value="InterPro"/>
</dbReference>
<keyword evidence="12" id="KW-0496">Mitochondrion</keyword>
<evidence type="ECO:0000256" key="7">
    <source>
        <dbReference type="ARBA" id="ARBA00023014"/>
    </source>
</evidence>
<dbReference type="PROSITE" id="PS00643">
    <property type="entry name" value="COMPLEX1_75K_3"/>
    <property type="match status" value="1"/>
</dbReference>
<evidence type="ECO:0000256" key="2">
    <source>
        <dbReference type="ARBA" id="ARBA00005404"/>
    </source>
</evidence>
<keyword evidence="4" id="KW-0479">Metal-binding</keyword>
<evidence type="ECO:0000259" key="11">
    <source>
        <dbReference type="PROSITE" id="PS51839"/>
    </source>
</evidence>
<dbReference type="InterPro" id="IPR006963">
    <property type="entry name" value="Mopterin_OxRdtase_4Fe-4S_dom"/>
</dbReference>
<dbReference type="SUPFAM" id="SSF54292">
    <property type="entry name" value="2Fe-2S ferredoxin-like"/>
    <property type="match status" value="1"/>
</dbReference>
<evidence type="ECO:0000313" key="12">
    <source>
        <dbReference type="EMBL" id="QIC54967.1"/>
    </source>
</evidence>
<accession>A0A6C0X6Q3</accession>
<gene>
    <name evidence="12" type="primary">nad11</name>
</gene>
<dbReference type="NCBIfam" id="TIGR01973">
    <property type="entry name" value="NuoG"/>
    <property type="match status" value="1"/>
</dbReference>
<evidence type="ECO:0000256" key="3">
    <source>
        <dbReference type="ARBA" id="ARBA00022485"/>
    </source>
</evidence>
<feature type="domain" description="4Fe-4S Mo/W bis-MGD-type" evidence="10">
    <location>
        <begin position="216"/>
        <end position="272"/>
    </location>
</feature>
<dbReference type="GO" id="GO:0016651">
    <property type="term" value="F:oxidoreductase activity, acting on NAD(P)H"/>
    <property type="evidence" value="ECO:0007669"/>
    <property type="project" value="InterPro"/>
</dbReference>
<evidence type="ECO:0000256" key="5">
    <source>
        <dbReference type="ARBA" id="ARBA00022967"/>
    </source>
</evidence>
<organism evidence="12">
    <name type="scientific">Baffinella frigidus</name>
    <dbReference type="NCBI Taxonomy" id="2571260"/>
    <lineage>
        <taxon>Eukaryota</taxon>
        <taxon>Cryptophyceae</taxon>
        <taxon>Cryptomonadales</taxon>
        <taxon>Baffinellaceae</taxon>
        <taxon>Baffinella</taxon>
    </lineage>
</organism>
<name>A0A6C0X6Q3_9CRYP</name>
<keyword evidence="6" id="KW-0408">Iron</keyword>
<dbReference type="InterPro" id="IPR019574">
    <property type="entry name" value="NADH_UbQ_OxRdtase_Gsu_4Fe4S-bd"/>
</dbReference>
<evidence type="ECO:0000256" key="8">
    <source>
        <dbReference type="ARBA" id="ARBA00023027"/>
    </source>
</evidence>
<dbReference type="InterPro" id="IPR001041">
    <property type="entry name" value="2Fe-2S_ferredoxin-type"/>
</dbReference>
<dbReference type="GO" id="GO:0042773">
    <property type="term" value="P:ATP synthesis coupled electron transport"/>
    <property type="evidence" value="ECO:0007669"/>
    <property type="project" value="InterPro"/>
</dbReference>
<dbReference type="Pfam" id="PF10588">
    <property type="entry name" value="NADH-G_4Fe-4S_3"/>
    <property type="match status" value="1"/>
</dbReference>
<dbReference type="PROSITE" id="PS51669">
    <property type="entry name" value="4FE4S_MOW_BIS_MGD"/>
    <property type="match status" value="1"/>
</dbReference>
<dbReference type="SUPFAM" id="SSF53706">
    <property type="entry name" value="Formate dehydrogenase/DMSO reductase, domains 1-3"/>
    <property type="match status" value="1"/>
</dbReference>
<evidence type="ECO:0000256" key="6">
    <source>
        <dbReference type="ARBA" id="ARBA00023004"/>
    </source>
</evidence>
<keyword evidence="3" id="KW-0004">4Fe-4S</keyword>
<evidence type="ECO:0000256" key="9">
    <source>
        <dbReference type="ARBA" id="ARBA00034078"/>
    </source>
</evidence>
<dbReference type="Pfam" id="PF13510">
    <property type="entry name" value="Fer2_4"/>
    <property type="match status" value="1"/>
</dbReference>
<sequence>MTFGITINNIRINVNSKISILQACELVNFDIPRFCYHERLSVAGNCRMCLVEIEKAPKLVASCAMPLVEGMHILTNSSAVKKSREGVLEFLLINHPLDCPICDQGGECDLQDQVMVYGSDRSRFREYKRAVEDTNCGPLVKMIMTRCIHCTRCIRFANELAGVPSLGTSGRGQTIEVGTYIDKLFISEFSGNVIDLCPVGALTSKPFMFSARSWELRSVQSIDTGDALGSNIRIDLRGYEIGRVLPSLNEQINEEWISDKVRFAFDGLKRQRLSVPLLKVGNRFNQISWLKVFEIIFFELKKNNSFIVGMVGSQCDFESAFLLKTIVAVFGKGKFCNSTLDLIKLDFACYYTCNSEIINFDKLDVCLLVGLNPRKEGAIINVHLRKQYTTGKLNINVVGSSLELSFPVTQIGNASYDIFKIAEGKHLFCECLRKAKTPIIIFGNCFFEDLGELQGHQLLNAVAKNTNILKANWLGLNHFSVQASEMCCYELGLAKIKNSSFFGTKVVYAIGDAKLSNISNDAFSIYQGHHGNIHTMSADLILPGCAFTEKTSIFINLEGKRQYTQMALISPGESKKDKNILEAVLSLVNYNANFRSATNTLSTFCEKKSNFNFYKKKTKKFQFCFYTVAYNINFLIKIKNNFLVSGKIDNFYMVDAISESSLTMVKCSKELLVKKPFN</sequence>
<dbReference type="GO" id="GO:0046872">
    <property type="term" value="F:metal ion binding"/>
    <property type="evidence" value="ECO:0007669"/>
    <property type="project" value="UniProtKB-KW"/>
</dbReference>
<dbReference type="Gene3D" id="3.10.20.740">
    <property type="match status" value="1"/>
</dbReference>
<dbReference type="Pfam" id="PF22151">
    <property type="entry name" value="Fer4_NDSU1"/>
    <property type="match status" value="1"/>
</dbReference>
<geneLocation type="mitochondrion" evidence="12"/>
<dbReference type="SUPFAM" id="SSF54862">
    <property type="entry name" value="4Fe-4S ferredoxins"/>
    <property type="match status" value="1"/>
</dbReference>
<dbReference type="FunFam" id="3.10.20.740:FF:000001">
    <property type="entry name" value="NADH-quinone oxidoreductase subunit G"/>
    <property type="match status" value="1"/>
</dbReference>
<dbReference type="InterPro" id="IPR006656">
    <property type="entry name" value="Mopterin_OxRdtase"/>
</dbReference>
<reference evidence="12" key="1">
    <citation type="submission" date="2018-12" db="EMBL/GenBank/DDBJ databases">
        <authorList>
            <person name="hu s."/>
            <person name="Xu Y."/>
            <person name="Xu B."/>
            <person name="Li F."/>
        </authorList>
    </citation>
    <scope>NUCLEOTIDE SEQUENCE</scope>
</reference>
<keyword evidence="5" id="KW-1278">Translocase</keyword>
<dbReference type="SMART" id="SM00929">
    <property type="entry name" value="NADH-G_4Fe-4S_3"/>
    <property type="match status" value="1"/>
</dbReference>
<dbReference type="EMBL" id="MK292549">
    <property type="protein sequence ID" value="QIC54967.1"/>
    <property type="molecule type" value="Genomic_DNA"/>
</dbReference>
<dbReference type="InterPro" id="IPR054351">
    <property type="entry name" value="NADH_UbQ_OxRdtase_ferredoxin"/>
</dbReference>
<feature type="domain" description="4Fe-4S His(Cys)3-ligated-type" evidence="11">
    <location>
        <begin position="79"/>
        <end position="118"/>
    </location>
</feature>
<dbReference type="GO" id="GO:0016020">
    <property type="term" value="C:membrane"/>
    <property type="evidence" value="ECO:0007669"/>
    <property type="project" value="InterPro"/>
</dbReference>
<dbReference type="Pfam" id="PF00384">
    <property type="entry name" value="Molybdopterin"/>
    <property type="match status" value="1"/>
</dbReference>
<dbReference type="PROSITE" id="PS51839">
    <property type="entry name" value="4FE4S_HC3"/>
    <property type="match status" value="1"/>
</dbReference>
<dbReference type="InterPro" id="IPR050123">
    <property type="entry name" value="Prok_molybdopt-oxidoreductase"/>
</dbReference>
<evidence type="ECO:0000256" key="1">
    <source>
        <dbReference type="ARBA" id="ARBA00001966"/>
    </source>
</evidence>
<protein>
    <submittedName>
        <fullName evidence="12">NADH dehydrogenase subunit 11</fullName>
    </submittedName>
</protein>
<dbReference type="PROSITE" id="PS00642">
    <property type="entry name" value="COMPLEX1_75K_2"/>
    <property type="match status" value="1"/>
</dbReference>
<dbReference type="PANTHER" id="PTHR43105:SF13">
    <property type="entry name" value="NADH-UBIQUINONE OXIDOREDUCTASE 75 KDA SUBUNIT, MITOCHONDRIAL"/>
    <property type="match status" value="1"/>
</dbReference>
<dbReference type="GO" id="GO:0051539">
    <property type="term" value="F:4 iron, 4 sulfur cluster binding"/>
    <property type="evidence" value="ECO:0007669"/>
    <property type="project" value="UniProtKB-KW"/>
</dbReference>
<dbReference type="PANTHER" id="PTHR43105">
    <property type="entry name" value="RESPIRATORY NITRATE REDUCTASE"/>
    <property type="match status" value="1"/>
</dbReference>
<keyword evidence="8" id="KW-0520">NAD</keyword>
<dbReference type="InterPro" id="IPR010228">
    <property type="entry name" value="NADH_UbQ_OxRdtase_Gsu"/>
</dbReference>
<dbReference type="CDD" id="cd00207">
    <property type="entry name" value="fer2"/>
    <property type="match status" value="1"/>
</dbReference>
<dbReference type="InterPro" id="IPR036010">
    <property type="entry name" value="2Fe-2S_ferredoxin-like_sf"/>
</dbReference>
<dbReference type="FunFam" id="3.30.70.20:FF:000002">
    <property type="entry name" value="NADH-ubiquinone oxidoreductase 75 kDa subunit"/>
    <property type="match status" value="1"/>
</dbReference>
<proteinExistence type="inferred from homology"/>
<dbReference type="PROSITE" id="PS00641">
    <property type="entry name" value="COMPLEX1_75K_1"/>
    <property type="match status" value="1"/>
</dbReference>